<evidence type="ECO:0000313" key="2">
    <source>
        <dbReference type="Proteomes" id="UP001597032"/>
    </source>
</evidence>
<accession>A0ABW2Z1K9</accession>
<gene>
    <name evidence="1" type="ORF">ACFQZW_00900</name>
</gene>
<evidence type="ECO:0000313" key="1">
    <source>
        <dbReference type="EMBL" id="MFD0760631.1"/>
    </source>
</evidence>
<dbReference type="Pfam" id="PF14054">
    <property type="entry name" value="DUF4249"/>
    <property type="match status" value="1"/>
</dbReference>
<dbReference type="EMBL" id="JBHTIC010000002">
    <property type="protein sequence ID" value="MFD0760631.1"/>
    <property type="molecule type" value="Genomic_DNA"/>
</dbReference>
<comment type="caution">
    <text evidence="1">The sequence shown here is derived from an EMBL/GenBank/DDBJ whole genome shotgun (WGS) entry which is preliminary data.</text>
</comment>
<dbReference type="InterPro" id="IPR025345">
    <property type="entry name" value="DUF4249"/>
</dbReference>
<organism evidence="1 2">
    <name type="scientific">Lutibacter aestuarii</name>
    <dbReference type="NCBI Taxonomy" id="861111"/>
    <lineage>
        <taxon>Bacteria</taxon>
        <taxon>Pseudomonadati</taxon>
        <taxon>Bacteroidota</taxon>
        <taxon>Flavobacteriia</taxon>
        <taxon>Flavobacteriales</taxon>
        <taxon>Flavobacteriaceae</taxon>
        <taxon>Lutibacter</taxon>
    </lineage>
</organism>
<name>A0ABW2Z1K9_9FLAO</name>
<dbReference type="RefSeq" id="WP_298264845.1">
    <property type="nucleotide sequence ID" value="NZ_JBHTIC010000002.1"/>
</dbReference>
<proteinExistence type="predicted"/>
<reference evidence="2" key="1">
    <citation type="journal article" date="2019" name="Int. J. Syst. Evol. Microbiol.">
        <title>The Global Catalogue of Microorganisms (GCM) 10K type strain sequencing project: providing services to taxonomists for standard genome sequencing and annotation.</title>
        <authorList>
            <consortium name="The Broad Institute Genomics Platform"/>
            <consortium name="The Broad Institute Genome Sequencing Center for Infectious Disease"/>
            <person name="Wu L."/>
            <person name="Ma J."/>
        </authorList>
    </citation>
    <scope>NUCLEOTIDE SEQUENCE [LARGE SCALE GENOMIC DNA]</scope>
    <source>
        <strain evidence="2">CCUG 60022</strain>
    </source>
</reference>
<dbReference type="Proteomes" id="UP001597032">
    <property type="component" value="Unassembled WGS sequence"/>
</dbReference>
<keyword evidence="2" id="KW-1185">Reference proteome</keyword>
<protein>
    <submittedName>
        <fullName evidence="1">DUF4249 domain-containing protein</fullName>
    </submittedName>
</protein>
<sequence length="402" mass="45957">MKKNKIFYSIIFTILVFLNNSCVEPYDIKPTTSENALIIKATITNEYKNQEIYLSKVFPLDSNGPSPESNAVVKIIDDNQNTYNFIETIPGKYISSNEFEAQPNINYQLFITTQEGKSYTTEPTQLTSITQIDNLYPSLEVNDLGFENITLFVDSYNPNGDSRYYRYEFEETYKIVAPKWNQYDLVVVQNSNSYTIEKQLKTREEKTCYNTVNSNSIIQKETTGFIEDRVTKFPVRILSKDNTIISHRYSILVKQYVQSLEAFTFYKTLNKLSGSESIFSQNQPGFFGGNVFSVDSPNDKVVGLFEVSSVSTKRIFINYQDFFPNQPLPPYFTECEPFAPTNKPEGGDLSDLAVTLNSGTVKYFRDNLEPNYTNPGPYLVVPVECGDCTKYGTNVKPTFWVD</sequence>